<evidence type="ECO:0000313" key="1">
    <source>
        <dbReference type="EMBL" id="GAB1254097.1"/>
    </source>
</evidence>
<evidence type="ECO:0000313" key="2">
    <source>
        <dbReference type="Proteomes" id="UP001628192"/>
    </source>
</evidence>
<proteinExistence type="predicted"/>
<name>A0ABQ0E8V0_9BACT</name>
<reference evidence="1 2" key="1">
    <citation type="journal article" date="2025" name="Int. J. Syst. Evol. Microbiol.">
        <title>Desulfovibrio falkowii sp. nov., Porphyromonas miyakawae sp. nov., Mediterraneibacter flintii sp. nov. and Owariibacterium komagatae gen. nov., sp. nov., isolated from human faeces.</title>
        <authorList>
            <person name="Hamaguchi T."/>
            <person name="Ohara M."/>
            <person name="Hisatomi A."/>
            <person name="Sekiguchi K."/>
            <person name="Takeda J.I."/>
            <person name="Ueyama J."/>
            <person name="Ito M."/>
            <person name="Nishiwaki H."/>
            <person name="Ogi T."/>
            <person name="Hirayama M."/>
            <person name="Ohkuma M."/>
            <person name="Sakamoto M."/>
            <person name="Ohno K."/>
        </authorList>
    </citation>
    <scope>NUCLEOTIDE SEQUENCE [LARGE SCALE GENOMIC DNA]</scope>
    <source>
        <strain evidence="1 2">13CB8C</strain>
    </source>
</reference>
<protein>
    <submittedName>
        <fullName evidence="1">Uncharacterized protein</fullName>
    </submittedName>
</protein>
<keyword evidence="2" id="KW-1185">Reference proteome</keyword>
<organism evidence="1 2">
    <name type="scientific">Desulfovibrio falkowii</name>
    <dbReference type="NCBI Taxonomy" id="3136602"/>
    <lineage>
        <taxon>Bacteria</taxon>
        <taxon>Pseudomonadati</taxon>
        <taxon>Thermodesulfobacteriota</taxon>
        <taxon>Desulfovibrionia</taxon>
        <taxon>Desulfovibrionales</taxon>
        <taxon>Desulfovibrionaceae</taxon>
        <taxon>Desulfovibrio</taxon>
    </lineage>
</organism>
<dbReference type="RefSeq" id="WP_407844626.1">
    <property type="nucleotide sequence ID" value="NZ_BAAFSG010000001.1"/>
</dbReference>
<dbReference type="EMBL" id="BAAFSG010000001">
    <property type="protein sequence ID" value="GAB1254097.1"/>
    <property type="molecule type" value="Genomic_DNA"/>
</dbReference>
<sequence>MSRFARKTPNAKRKIAADSELGQIILQKGPRYVGNAAHKRNPGDFNLTPPCCPNSLKNLCDDADIFTQKSAQHLLEEGLRRGLVGEQFDNGWPRTIWAVSDKQIPLEARLDQRERGTYHGFPMSGSDPFGRDIIKMWNADNERRL</sequence>
<comment type="caution">
    <text evidence="1">The sequence shown here is derived from an EMBL/GenBank/DDBJ whole genome shotgun (WGS) entry which is preliminary data.</text>
</comment>
<gene>
    <name evidence="1" type="ORF">Defa_15840</name>
</gene>
<dbReference type="Proteomes" id="UP001628192">
    <property type="component" value="Unassembled WGS sequence"/>
</dbReference>
<accession>A0ABQ0E8V0</accession>